<evidence type="ECO:0000256" key="11">
    <source>
        <dbReference type="SAM" id="Phobius"/>
    </source>
</evidence>
<keyword evidence="10" id="KW-0129">CBS domain</keyword>
<evidence type="ECO:0000256" key="6">
    <source>
        <dbReference type="ARBA" id="ARBA00023136"/>
    </source>
</evidence>
<evidence type="ECO:0000256" key="1">
    <source>
        <dbReference type="ARBA" id="ARBA00004141"/>
    </source>
</evidence>
<dbReference type="SUPFAM" id="SSF54631">
    <property type="entry name" value="CBS-domain pair"/>
    <property type="match status" value="1"/>
</dbReference>
<keyword evidence="6 11" id="KW-0472">Membrane</keyword>
<feature type="transmembrane region" description="Helical" evidence="11">
    <location>
        <begin position="112"/>
        <end position="131"/>
    </location>
</feature>
<evidence type="ECO:0000313" key="13">
    <source>
        <dbReference type="EMBL" id="PNC19684.1"/>
    </source>
</evidence>
<dbReference type="PROSITE" id="PS51371">
    <property type="entry name" value="CBS"/>
    <property type="match status" value="1"/>
</dbReference>
<dbReference type="InterPro" id="IPR014743">
    <property type="entry name" value="Cl-channel_core"/>
</dbReference>
<keyword evidence="7" id="KW-0869">Chloride channel</keyword>
<evidence type="ECO:0000256" key="10">
    <source>
        <dbReference type="PROSITE-ProRule" id="PRU00703"/>
    </source>
</evidence>
<name>A0A2N8HG28_9BACT</name>
<feature type="transmembrane region" description="Helical" evidence="11">
    <location>
        <begin position="383"/>
        <end position="402"/>
    </location>
</feature>
<dbReference type="PANTHER" id="PTHR43427">
    <property type="entry name" value="CHLORIDE CHANNEL PROTEIN CLC-E"/>
    <property type="match status" value="1"/>
</dbReference>
<dbReference type="Proteomes" id="UP000236000">
    <property type="component" value="Unassembled WGS sequence"/>
</dbReference>
<feature type="transmembrane region" description="Helical" evidence="11">
    <location>
        <begin position="409"/>
        <end position="431"/>
    </location>
</feature>
<evidence type="ECO:0000256" key="8">
    <source>
        <dbReference type="ARBA" id="ARBA00023214"/>
    </source>
</evidence>
<reference evidence="13 14" key="1">
    <citation type="journal article" date="2017" name="BMC Genomics">
        <title>Genome sequencing of 39 Akkermansia muciniphila isolates reveals its population structure, genomic and functional diverisity, and global distribution in mammalian gut microbiotas.</title>
        <authorList>
            <person name="Guo X."/>
            <person name="Li S."/>
            <person name="Zhang J."/>
            <person name="Wu F."/>
            <person name="Li X."/>
            <person name="Wu D."/>
            <person name="Zhang M."/>
            <person name="Ou Z."/>
            <person name="Jie Z."/>
            <person name="Yan Q."/>
            <person name="Li P."/>
            <person name="Yi J."/>
            <person name="Peng Y."/>
        </authorList>
    </citation>
    <scope>NUCLEOTIDE SEQUENCE [LARGE SCALE GENOMIC DNA]</scope>
    <source>
        <strain evidence="13 14">GP24</strain>
    </source>
</reference>
<dbReference type="GO" id="GO:0005254">
    <property type="term" value="F:chloride channel activity"/>
    <property type="evidence" value="ECO:0007669"/>
    <property type="project" value="UniProtKB-KW"/>
</dbReference>
<dbReference type="PRINTS" id="PR00762">
    <property type="entry name" value="CLCHANNEL"/>
</dbReference>
<accession>A0A2N8HG28</accession>
<keyword evidence="8" id="KW-0868">Chloride</keyword>
<dbReference type="CDD" id="cd00400">
    <property type="entry name" value="Voltage_gated_ClC"/>
    <property type="match status" value="1"/>
</dbReference>
<evidence type="ECO:0000256" key="9">
    <source>
        <dbReference type="ARBA" id="ARBA00023303"/>
    </source>
</evidence>
<evidence type="ECO:0000256" key="5">
    <source>
        <dbReference type="ARBA" id="ARBA00023065"/>
    </source>
</evidence>
<feature type="transmembrane region" description="Helical" evidence="11">
    <location>
        <begin position="272"/>
        <end position="293"/>
    </location>
</feature>
<evidence type="ECO:0000313" key="14">
    <source>
        <dbReference type="Proteomes" id="UP000236000"/>
    </source>
</evidence>
<organism evidence="13 14">
    <name type="scientific">Akkermansia muciniphila</name>
    <dbReference type="NCBI Taxonomy" id="239935"/>
    <lineage>
        <taxon>Bacteria</taxon>
        <taxon>Pseudomonadati</taxon>
        <taxon>Verrucomicrobiota</taxon>
        <taxon>Verrucomicrobiia</taxon>
        <taxon>Verrucomicrobiales</taxon>
        <taxon>Akkermansiaceae</taxon>
        <taxon>Akkermansia</taxon>
    </lineage>
</organism>
<dbReference type="InterPro" id="IPR000644">
    <property type="entry name" value="CBS_dom"/>
</dbReference>
<dbReference type="InterPro" id="IPR046342">
    <property type="entry name" value="CBS_dom_sf"/>
</dbReference>
<dbReference type="InterPro" id="IPR050368">
    <property type="entry name" value="ClC-type_chloride_channel"/>
</dbReference>
<keyword evidence="2" id="KW-0813">Transport</keyword>
<comment type="subcellular location">
    <subcellularLocation>
        <location evidence="1">Membrane</location>
        <topology evidence="1">Multi-pass membrane protein</topology>
    </subcellularLocation>
</comment>
<feature type="transmembrane region" description="Helical" evidence="11">
    <location>
        <begin position="241"/>
        <end position="260"/>
    </location>
</feature>
<feature type="transmembrane region" description="Helical" evidence="11">
    <location>
        <begin position="313"/>
        <end position="335"/>
    </location>
</feature>
<dbReference type="InterPro" id="IPR001807">
    <property type="entry name" value="ClC"/>
</dbReference>
<feature type="domain" description="CBS" evidence="12">
    <location>
        <begin position="560"/>
        <end position="619"/>
    </location>
</feature>
<dbReference type="EMBL" id="PJKA01000003">
    <property type="protein sequence ID" value="PNC19684.1"/>
    <property type="molecule type" value="Genomic_DNA"/>
</dbReference>
<evidence type="ECO:0000256" key="7">
    <source>
        <dbReference type="ARBA" id="ARBA00023173"/>
    </source>
</evidence>
<evidence type="ECO:0000256" key="4">
    <source>
        <dbReference type="ARBA" id="ARBA00022989"/>
    </source>
</evidence>
<dbReference type="AlphaFoldDB" id="A0A2N8HG28"/>
<comment type="caution">
    <text evidence="13">The sequence shown here is derived from an EMBL/GenBank/DDBJ whole genome shotgun (WGS) entry which is preliminary data.</text>
</comment>
<dbReference type="Gene3D" id="3.10.580.10">
    <property type="entry name" value="CBS-domain"/>
    <property type="match status" value="1"/>
</dbReference>
<keyword evidence="5" id="KW-0406">Ion transport</keyword>
<dbReference type="PANTHER" id="PTHR43427:SF6">
    <property type="entry name" value="CHLORIDE CHANNEL PROTEIN CLC-E"/>
    <property type="match status" value="1"/>
</dbReference>
<sequence>MRGGGRYFLRHRTSGGIFLSQWNNIAALPMNSPSPEPQKPSDSVWYGWVLRLFHHWKVGERQVTYVWAVIVGIVGASMSLFFEWTVEVIQWILTGIWSDSRVGTFSQVEPEWRMFVPVVGGLVAGCILLFLKRRMPGQATEYMEAMSIGNGLIKFRASALRVFSAAWSIASGAAIGKEGPIIQSSALIASAVGQRLHVSIPRLRLLVGCGAAAGFTTAFHAPFAGCLFVSEIIIGTVSMDILAPLLIASCTGFVMLHMLGDPSPLYSSSFESFAVFSESLWCIGLGVVAAIAARGWVSLLDVATKYLNGRPAFLPLRLMGAGLVVGVFAVFYPEVVGNGQDLITGLVNEDYSTQQAFILLLVKVSAVAVVFGCGTVGGAMTPTLYVGSMVGFIFSTVLTAFGMEGNHTVAYAMVGMAAFFAVAAQAPLTALVMVVEFSMSGEMIYPLLIGVVSAYGTGRLIRARSMYAASLSGSPASVVSLPMAQVDVHDLARHVVPQVAPDAVLDDVSALMLRNPGDLIFVVKKDGTYEGAIYPDDFLAVRRKMEEKGKGPPPTAGELVRPGAPVLDASTHLTDALKLFEQTHLGAFPVVWKNTGKLDGVLYRNALFQVITEMMKRESGGGGDM</sequence>
<proteinExistence type="predicted"/>
<dbReference type="OrthoDB" id="9812438at2"/>
<feature type="transmembrane region" description="Helical" evidence="11">
    <location>
        <begin position="356"/>
        <end position="377"/>
    </location>
</feature>
<dbReference type="Pfam" id="PF00654">
    <property type="entry name" value="Voltage_CLC"/>
    <property type="match status" value="1"/>
</dbReference>
<feature type="transmembrane region" description="Helical" evidence="11">
    <location>
        <begin position="65"/>
        <end position="92"/>
    </location>
</feature>
<dbReference type="Gene3D" id="1.10.3080.10">
    <property type="entry name" value="Clc chloride channel"/>
    <property type="match status" value="1"/>
</dbReference>
<evidence type="ECO:0000256" key="3">
    <source>
        <dbReference type="ARBA" id="ARBA00022692"/>
    </source>
</evidence>
<keyword evidence="3 11" id="KW-0812">Transmembrane</keyword>
<evidence type="ECO:0000256" key="2">
    <source>
        <dbReference type="ARBA" id="ARBA00022448"/>
    </source>
</evidence>
<dbReference type="SUPFAM" id="SSF81340">
    <property type="entry name" value="Clc chloride channel"/>
    <property type="match status" value="1"/>
</dbReference>
<keyword evidence="9" id="KW-0407">Ion channel</keyword>
<dbReference type="CDD" id="cd02205">
    <property type="entry name" value="CBS_pair_SF"/>
    <property type="match status" value="1"/>
</dbReference>
<gene>
    <name evidence="13" type="ORF">CXU22_01335</name>
</gene>
<protein>
    <recommendedName>
        <fullName evidence="12">CBS domain-containing protein</fullName>
    </recommendedName>
</protein>
<evidence type="ECO:0000259" key="12">
    <source>
        <dbReference type="PROSITE" id="PS51371"/>
    </source>
</evidence>
<dbReference type="Pfam" id="PF00571">
    <property type="entry name" value="CBS"/>
    <property type="match status" value="1"/>
</dbReference>
<keyword evidence="4 11" id="KW-1133">Transmembrane helix</keyword>
<dbReference type="GO" id="GO:0034707">
    <property type="term" value="C:chloride channel complex"/>
    <property type="evidence" value="ECO:0007669"/>
    <property type="project" value="UniProtKB-KW"/>
</dbReference>